<dbReference type="PROSITE" id="PS51257">
    <property type="entry name" value="PROKAR_LIPOPROTEIN"/>
    <property type="match status" value="1"/>
</dbReference>
<gene>
    <name evidence="1" type="ORF">HCU67_08445</name>
</gene>
<dbReference type="InterPro" id="IPR029062">
    <property type="entry name" value="Class_I_gatase-like"/>
</dbReference>
<dbReference type="SUPFAM" id="SSF52317">
    <property type="entry name" value="Class I glutamine amidotransferase-like"/>
    <property type="match status" value="1"/>
</dbReference>
<dbReference type="Gene3D" id="3.40.50.880">
    <property type="match status" value="1"/>
</dbReference>
<dbReference type="EMBL" id="JAAWWL010000002">
    <property type="protein sequence ID" value="NKI31973.1"/>
    <property type="molecule type" value="Genomic_DNA"/>
</dbReference>
<sequence>MRQILGLLVILTFILACKQKEKSVANTEANNEEKSVWVSYEAANNSNGKSIVLVSGDEEYRSEEAMPQLAKILSQHHGFDCKVLFAQDPENLGVINPNYRHFIPGLHLLNKADLVIWFTRFRELPPMQMEEIENYLKSGKPLIGIRTATHAFNIEDKNHPFIYYSWNYDGENEEWYLGFGKRVLGESWYTHHGDHKHQSTRGVFSAEEATHPILNGIDTGDIWGATDVYGIRTPISKNAKVLVYGKSIDREGNYDESDLFYGMRQTDNLVATLSGPKDKPYNPNTNMPPIAWLNQYQLRGGIQGQSFTSTIGAASDLLDEEVRRLLVNSSFFLLDMEVPELANVSLVGEYNPNQFGFHDDAHWKNLNLRVNDFIKK</sequence>
<protein>
    <submittedName>
        <fullName evidence="1">ThuA domain-containing protein</fullName>
    </submittedName>
</protein>
<keyword evidence="2" id="KW-1185">Reference proteome</keyword>
<dbReference type="RefSeq" id="WP_168552205.1">
    <property type="nucleotide sequence ID" value="NZ_JAAWWL010000002.1"/>
</dbReference>
<dbReference type="Proteomes" id="UP000718451">
    <property type="component" value="Unassembled WGS sequence"/>
</dbReference>
<accession>A0ABX1GPX9</accession>
<name>A0ABX1GPX9_9FLAO</name>
<proteinExistence type="predicted"/>
<evidence type="ECO:0000313" key="1">
    <source>
        <dbReference type="EMBL" id="NKI31973.1"/>
    </source>
</evidence>
<evidence type="ECO:0000313" key="2">
    <source>
        <dbReference type="Proteomes" id="UP000718451"/>
    </source>
</evidence>
<comment type="caution">
    <text evidence="1">The sequence shown here is derived from an EMBL/GenBank/DDBJ whole genome shotgun (WGS) entry which is preliminary data.</text>
</comment>
<reference evidence="1 2" key="1">
    <citation type="submission" date="2020-04" db="EMBL/GenBank/DDBJ databases">
        <authorList>
            <person name="Yoon J."/>
        </authorList>
    </citation>
    <scope>NUCLEOTIDE SEQUENCE [LARGE SCALE GENOMIC DNA]</scope>
    <source>
        <strain evidence="1 2">DJ-13</strain>
    </source>
</reference>
<organism evidence="1 2">
    <name type="scientific">Croceivirga thetidis</name>
    <dbReference type="NCBI Taxonomy" id="2721623"/>
    <lineage>
        <taxon>Bacteria</taxon>
        <taxon>Pseudomonadati</taxon>
        <taxon>Bacteroidota</taxon>
        <taxon>Flavobacteriia</taxon>
        <taxon>Flavobacteriales</taxon>
        <taxon>Flavobacteriaceae</taxon>
        <taxon>Croceivirga</taxon>
    </lineage>
</organism>